<accession>D3PM06</accession>
<organism evidence="13 15">
    <name type="scientific">Meiothermus ruber (strain ATCC 35948 / DSM 1279 / VKM B-1258 / 21)</name>
    <name type="common">Thermus ruber</name>
    <dbReference type="NCBI Taxonomy" id="504728"/>
    <lineage>
        <taxon>Bacteria</taxon>
        <taxon>Thermotogati</taxon>
        <taxon>Deinococcota</taxon>
        <taxon>Deinococci</taxon>
        <taxon>Thermales</taxon>
        <taxon>Thermaceae</taxon>
        <taxon>Meiothermus</taxon>
    </lineage>
</organism>
<dbReference type="GO" id="GO:0008233">
    <property type="term" value="F:peptidase activity"/>
    <property type="evidence" value="ECO:0007669"/>
    <property type="project" value="InterPro"/>
</dbReference>
<feature type="transmembrane region" description="Helical" evidence="8">
    <location>
        <begin position="195"/>
        <end position="216"/>
    </location>
</feature>
<dbReference type="Pfam" id="PF00664">
    <property type="entry name" value="ABC_membrane"/>
    <property type="match status" value="1"/>
</dbReference>
<dbReference type="SUPFAM" id="SSF52540">
    <property type="entry name" value="P-loop containing nucleoside triphosphate hydrolases"/>
    <property type="match status" value="1"/>
</dbReference>
<dbReference type="CDD" id="cd03228">
    <property type="entry name" value="ABCC_MRP_Like"/>
    <property type="match status" value="1"/>
</dbReference>
<feature type="transmembrane region" description="Helical" evidence="8">
    <location>
        <begin position="158"/>
        <end position="183"/>
    </location>
</feature>
<gene>
    <name evidence="12" type="ordered locus">Mrub_0339</name>
    <name evidence="13" type="ORF">K649_01315</name>
</gene>
<dbReference type="RefSeq" id="WP_013012636.1">
    <property type="nucleotide sequence ID" value="NC_013946.1"/>
</dbReference>
<dbReference type="AlphaFoldDB" id="D3PM06"/>
<dbReference type="PATRIC" id="fig|504728.9.peg.273"/>
<evidence type="ECO:0000256" key="2">
    <source>
        <dbReference type="ARBA" id="ARBA00022692"/>
    </source>
</evidence>
<dbReference type="InterPro" id="IPR003593">
    <property type="entry name" value="AAA+_ATPase"/>
</dbReference>
<evidence type="ECO:0000256" key="7">
    <source>
        <dbReference type="ARBA" id="ARBA00023136"/>
    </source>
</evidence>
<dbReference type="Gene3D" id="3.90.70.10">
    <property type="entry name" value="Cysteine proteinases"/>
    <property type="match status" value="1"/>
</dbReference>
<evidence type="ECO:0000313" key="15">
    <source>
        <dbReference type="Proteomes" id="UP000013026"/>
    </source>
</evidence>
<comment type="subcellular location">
    <subcellularLocation>
        <location evidence="1">Cell membrane</location>
        <topology evidence="1">Multi-pass membrane protein</topology>
    </subcellularLocation>
</comment>
<dbReference type="GO" id="GO:0016887">
    <property type="term" value="F:ATP hydrolysis activity"/>
    <property type="evidence" value="ECO:0007669"/>
    <property type="project" value="InterPro"/>
</dbReference>
<dbReference type="KEGG" id="mre:K649_01315"/>
<dbReference type="PROSITE" id="PS50893">
    <property type="entry name" value="ABC_TRANSPORTER_2"/>
    <property type="match status" value="1"/>
</dbReference>
<dbReference type="InterPro" id="IPR017871">
    <property type="entry name" value="ABC_transporter-like_CS"/>
</dbReference>
<evidence type="ECO:0000256" key="8">
    <source>
        <dbReference type="SAM" id="Phobius"/>
    </source>
</evidence>
<dbReference type="OrthoDB" id="29385at2"/>
<dbReference type="Gene3D" id="1.20.1560.10">
    <property type="entry name" value="ABC transporter type 1, transmembrane domain"/>
    <property type="match status" value="1"/>
</dbReference>
<keyword evidence="3" id="KW-0547">Nucleotide-binding</keyword>
<dbReference type="PANTHER" id="PTHR43394:SF1">
    <property type="entry name" value="ATP-BINDING CASSETTE SUB-FAMILY B MEMBER 10, MITOCHONDRIAL"/>
    <property type="match status" value="1"/>
</dbReference>
<evidence type="ECO:0000259" key="11">
    <source>
        <dbReference type="PROSITE" id="PS50990"/>
    </source>
</evidence>
<dbReference type="SMART" id="SM00382">
    <property type="entry name" value="AAA"/>
    <property type="match status" value="1"/>
</dbReference>
<keyword evidence="5" id="KW-0067">ATP-binding</keyword>
<evidence type="ECO:0000256" key="6">
    <source>
        <dbReference type="ARBA" id="ARBA00022989"/>
    </source>
</evidence>
<keyword evidence="6 8" id="KW-1133">Transmembrane helix</keyword>
<evidence type="ECO:0000256" key="1">
    <source>
        <dbReference type="ARBA" id="ARBA00004651"/>
    </source>
</evidence>
<feature type="transmembrane region" description="Helical" evidence="8">
    <location>
        <begin position="273"/>
        <end position="292"/>
    </location>
</feature>
<dbReference type="InterPro" id="IPR027417">
    <property type="entry name" value="P-loop_NTPase"/>
</dbReference>
<dbReference type="InterPro" id="IPR005074">
    <property type="entry name" value="Peptidase_C39"/>
</dbReference>
<feature type="domain" description="Peptidase C39" evidence="11">
    <location>
        <begin position="6"/>
        <end position="125"/>
    </location>
</feature>
<dbReference type="InterPro" id="IPR039421">
    <property type="entry name" value="Type_1_exporter"/>
</dbReference>
<feature type="transmembrane region" description="Helical" evidence="8">
    <location>
        <begin position="381"/>
        <end position="402"/>
    </location>
</feature>
<dbReference type="SUPFAM" id="SSF90123">
    <property type="entry name" value="ABC transporter transmembrane region"/>
    <property type="match status" value="1"/>
</dbReference>
<dbReference type="Proteomes" id="UP000013026">
    <property type="component" value="Chromosome"/>
</dbReference>
<evidence type="ECO:0000256" key="5">
    <source>
        <dbReference type="ARBA" id="ARBA00022840"/>
    </source>
</evidence>
<dbReference type="InterPro" id="IPR036640">
    <property type="entry name" value="ABC1_TM_sf"/>
</dbReference>
<evidence type="ECO:0000259" key="9">
    <source>
        <dbReference type="PROSITE" id="PS50893"/>
    </source>
</evidence>
<dbReference type="EMBL" id="CP001743">
    <property type="protein sequence ID" value="ADD27117.1"/>
    <property type="molecule type" value="Genomic_DNA"/>
</dbReference>
<name>D3PM06_MEIRD</name>
<dbReference type="MEROPS" id="C39.001"/>
<dbReference type="Pfam" id="PF03412">
    <property type="entry name" value="Peptidase_C39"/>
    <property type="match status" value="1"/>
</dbReference>
<keyword evidence="14" id="KW-1185">Reference proteome</keyword>
<dbReference type="PROSITE" id="PS50929">
    <property type="entry name" value="ABC_TM1F"/>
    <property type="match status" value="1"/>
</dbReference>
<reference evidence="13" key="2">
    <citation type="submission" date="2013-04" db="EMBL/GenBank/DDBJ databases">
        <title>Non-Hybrid, Finished Microbial Genome Assemblies from Long-Read SMRT Sequencing Data.</title>
        <authorList>
            <person name="Klammer A."/>
            <person name="Drake J."/>
            <person name="Heiner C."/>
            <person name="Clum A."/>
            <person name="Copeland A."/>
            <person name="Huddleston J."/>
            <person name="Eichler E."/>
            <person name="Turner S.W."/>
        </authorList>
    </citation>
    <scope>NUCLEOTIDE SEQUENCE</scope>
    <source>
        <strain evidence="13">DSM 1279</strain>
    </source>
</reference>
<dbReference type="GO" id="GO:0006508">
    <property type="term" value="P:proteolysis"/>
    <property type="evidence" value="ECO:0007669"/>
    <property type="project" value="InterPro"/>
</dbReference>
<evidence type="ECO:0000313" key="13">
    <source>
        <dbReference type="EMBL" id="AGK03571.1"/>
    </source>
</evidence>
<keyword evidence="7 8" id="KW-0472">Membrane</keyword>
<proteinExistence type="predicted"/>
<dbReference type="InterPro" id="IPR003439">
    <property type="entry name" value="ABC_transporter-like_ATP-bd"/>
</dbReference>
<dbReference type="InterPro" id="IPR011527">
    <property type="entry name" value="ABC1_TM_dom"/>
</dbReference>
<evidence type="ECO:0000259" key="10">
    <source>
        <dbReference type="PROSITE" id="PS50929"/>
    </source>
</evidence>
<dbReference type="KEGG" id="mrb:Mrub_0339"/>
<dbReference type="GO" id="GO:0005886">
    <property type="term" value="C:plasma membrane"/>
    <property type="evidence" value="ECO:0007669"/>
    <property type="project" value="UniProtKB-SubCell"/>
</dbReference>
<feature type="domain" description="ABC transmembrane type-1" evidence="10">
    <location>
        <begin position="162"/>
        <end position="441"/>
    </location>
</feature>
<dbReference type="eggNOG" id="COG2274">
    <property type="taxonomic scope" value="Bacteria"/>
</dbReference>
<dbReference type="Proteomes" id="UP000006655">
    <property type="component" value="Chromosome"/>
</dbReference>
<feature type="transmembrane region" description="Helical" evidence="8">
    <location>
        <begin position="298"/>
        <end position="317"/>
    </location>
</feature>
<reference evidence="13 15" key="3">
    <citation type="submission" date="2013-04" db="EMBL/GenBank/DDBJ databases">
        <authorList>
            <person name="Chin J."/>
            <person name="Alexander D.H."/>
            <person name="Marks P."/>
            <person name="Korlach J."/>
            <person name="Clum A."/>
            <person name="Copeland A."/>
        </authorList>
    </citation>
    <scope>NUCLEOTIDE SEQUENCE [LARGE SCALE GENOMIC DNA]</scope>
    <source>
        <strain evidence="15">ATCC 35948 / DSM 1279 / VKM B-1258 / 21</strain>
        <strain evidence="13">DSM 1279</strain>
    </source>
</reference>
<reference evidence="12 14" key="1">
    <citation type="journal article" date="2010" name="Stand. Genomic Sci.">
        <title>Complete genome sequence of Meiothermus ruber type strain (21).</title>
        <authorList>
            <person name="Tindall B.J."/>
            <person name="Sikorski J."/>
            <person name="Lucas S."/>
            <person name="Goltsman E."/>
            <person name="Copeland A."/>
            <person name="Glavina Del Rio T."/>
            <person name="Nolan M."/>
            <person name="Tice H."/>
            <person name="Cheng J.F."/>
            <person name="Han C."/>
            <person name="Pitluck S."/>
            <person name="Liolios K."/>
            <person name="Ivanova N."/>
            <person name="Mavromatis K."/>
            <person name="Ovchinnikova G."/>
            <person name="Pati A."/>
            <person name="Fahnrich R."/>
            <person name="Goodwin L."/>
            <person name="Chen A."/>
            <person name="Palaniappan K."/>
            <person name="Land M."/>
            <person name="Hauser L."/>
            <person name="Chang Y.J."/>
            <person name="Jeffries C.D."/>
            <person name="Rohde M."/>
            <person name="Goker M."/>
            <person name="Woyke T."/>
            <person name="Bristow J."/>
            <person name="Eisen J.A."/>
            <person name="Markowitz V."/>
            <person name="Hugenholtz P."/>
            <person name="Kyrpides N.C."/>
            <person name="Klenk H.P."/>
            <person name="Lapidus A."/>
        </authorList>
    </citation>
    <scope>NUCLEOTIDE SEQUENCE [LARGE SCALE GENOMIC DNA]</scope>
    <source>
        <strain evidence="14">ATCC 35948 / DSM 1279 / VKM B-1258 / 21</strain>
        <strain evidence="12">DSM 1279</strain>
    </source>
</reference>
<dbReference type="Gene3D" id="3.40.50.300">
    <property type="entry name" value="P-loop containing nucleotide triphosphate hydrolases"/>
    <property type="match status" value="1"/>
</dbReference>
<evidence type="ECO:0000256" key="3">
    <source>
        <dbReference type="ARBA" id="ARBA00022741"/>
    </source>
</evidence>
<dbReference type="EMBL" id="CP005385">
    <property type="protein sequence ID" value="AGK03571.1"/>
    <property type="molecule type" value="Genomic_DNA"/>
</dbReference>
<evidence type="ECO:0000313" key="12">
    <source>
        <dbReference type="EMBL" id="ADD27117.1"/>
    </source>
</evidence>
<keyword evidence="2 8" id="KW-0812">Transmembrane</keyword>
<protein>
    <submittedName>
        <fullName evidence="12 13">ABC transporter</fullName>
    </submittedName>
</protein>
<dbReference type="PANTHER" id="PTHR43394">
    <property type="entry name" value="ATP-DEPENDENT PERMEASE MDL1, MITOCHONDRIAL"/>
    <property type="match status" value="1"/>
</dbReference>
<evidence type="ECO:0000313" key="14">
    <source>
        <dbReference type="Proteomes" id="UP000006655"/>
    </source>
</evidence>
<sequence length="695" mass="76570">MKLVRQVDSTDCGPACLAMVLGYWGRKEPLYRLRTLAGTTQSGTSMLGLVRAGRQLGLEVRALEADLEGLRTLRTPLVLHWEHNHYVVLVRLTPRKVQIADPAVGLRWIGLGELQKKWTGKLLWLKPEPAFERGNFVSKRGLKGFLAHLAHFRGTGGVLLELTLATIALSLLGLGGPVLSQLVFDRVLTFREESLLPYLLVAIFALTFFQTLLASLRAHLATQLSMRLNYRLKLSYLHHLLRLPLRTLEARLPGDLLSRFGDLGQVESILRNLLVGLPSTLLTLVLSFVLLFTYNPKLAWVALLVVPIHLVYLLWLAPRLRENSLQSLRKGAEVDSYVLGSLEGVTALKALRGEGWALSRGRDQIAGLNDILWQGFLLSNWGGALVALLGGLFSLFLLWYGAGLVLRLELTVGQLVAAYGLVQGVTAALGSLSGTVMAIQQGIVASDRLAEVVELEPEQEQKNAVLRPLERAIALEHLCFSYLPERPLLKDLCLELPKGSYTAIVGPNGAGKSTLGGLLARMLEPQSGRISWDGRDLAELSPDAVRERVAYLRQEVPLFYATLRENLSLGHPLPEERLWRVLELVGLMPAVRRLPEGLDTVVGGESLYRFSSGERQLLGVARALLSPADLLILDEPTATLDPDKERQIVALLRAFKGERTLLVITHRPALLEPADQVFALQDGVLKPVEPVLQGV</sequence>
<dbReference type="CDD" id="cd02418">
    <property type="entry name" value="Peptidase_C39B"/>
    <property type="match status" value="1"/>
</dbReference>
<dbReference type="STRING" id="504728.K649_01315"/>
<dbReference type="GO" id="GO:0015421">
    <property type="term" value="F:ABC-type oligopeptide transporter activity"/>
    <property type="evidence" value="ECO:0007669"/>
    <property type="project" value="TreeGrafter"/>
</dbReference>
<evidence type="ECO:0000256" key="4">
    <source>
        <dbReference type="ARBA" id="ARBA00022801"/>
    </source>
</evidence>
<keyword evidence="4" id="KW-0378">Hydrolase</keyword>
<dbReference type="PROSITE" id="PS00211">
    <property type="entry name" value="ABC_TRANSPORTER_1"/>
    <property type="match status" value="1"/>
</dbReference>
<dbReference type="Pfam" id="PF00005">
    <property type="entry name" value="ABC_tran"/>
    <property type="match status" value="1"/>
</dbReference>
<feature type="domain" description="ABC transporter" evidence="9">
    <location>
        <begin position="473"/>
        <end position="695"/>
    </location>
</feature>
<dbReference type="PROSITE" id="PS50990">
    <property type="entry name" value="PEPTIDASE_C39"/>
    <property type="match status" value="1"/>
</dbReference>
<dbReference type="GO" id="GO:0005524">
    <property type="term" value="F:ATP binding"/>
    <property type="evidence" value="ECO:0007669"/>
    <property type="project" value="UniProtKB-KW"/>
</dbReference>